<protein>
    <submittedName>
        <fullName evidence="2">Uncharacterized protein</fullName>
    </submittedName>
</protein>
<reference evidence="2" key="2">
    <citation type="journal article" date="2015" name="Fish Shellfish Immunol.">
        <title>Early steps in the European eel (Anguilla anguilla)-Vibrio vulnificus interaction in the gills: Role of the RtxA13 toxin.</title>
        <authorList>
            <person name="Callol A."/>
            <person name="Pajuelo D."/>
            <person name="Ebbesson L."/>
            <person name="Teles M."/>
            <person name="MacKenzie S."/>
            <person name="Amaro C."/>
        </authorList>
    </citation>
    <scope>NUCLEOTIDE SEQUENCE</scope>
</reference>
<accession>A0A0E9VG75</accession>
<reference evidence="2" key="1">
    <citation type="submission" date="2014-11" db="EMBL/GenBank/DDBJ databases">
        <authorList>
            <person name="Amaro Gonzalez C."/>
        </authorList>
    </citation>
    <scope>NUCLEOTIDE SEQUENCE</scope>
</reference>
<proteinExistence type="predicted"/>
<name>A0A0E9VG75_ANGAN</name>
<organism evidence="2">
    <name type="scientific">Anguilla anguilla</name>
    <name type="common">European freshwater eel</name>
    <name type="synonym">Muraena anguilla</name>
    <dbReference type="NCBI Taxonomy" id="7936"/>
    <lineage>
        <taxon>Eukaryota</taxon>
        <taxon>Metazoa</taxon>
        <taxon>Chordata</taxon>
        <taxon>Craniata</taxon>
        <taxon>Vertebrata</taxon>
        <taxon>Euteleostomi</taxon>
        <taxon>Actinopterygii</taxon>
        <taxon>Neopterygii</taxon>
        <taxon>Teleostei</taxon>
        <taxon>Anguilliformes</taxon>
        <taxon>Anguillidae</taxon>
        <taxon>Anguilla</taxon>
    </lineage>
</organism>
<sequence>MRLLGGSLTPRKPQSCQGGVGAGSFGHHTNYTASSD</sequence>
<dbReference type="EMBL" id="GBXM01031576">
    <property type="protein sequence ID" value="JAH77001.1"/>
    <property type="molecule type" value="Transcribed_RNA"/>
</dbReference>
<dbReference type="AlphaFoldDB" id="A0A0E9VG75"/>
<feature type="region of interest" description="Disordered" evidence="1">
    <location>
        <begin position="1"/>
        <end position="36"/>
    </location>
</feature>
<feature type="compositionally biased region" description="Polar residues" evidence="1">
    <location>
        <begin position="27"/>
        <end position="36"/>
    </location>
</feature>
<evidence type="ECO:0000313" key="2">
    <source>
        <dbReference type="EMBL" id="JAH77001.1"/>
    </source>
</evidence>
<evidence type="ECO:0000256" key="1">
    <source>
        <dbReference type="SAM" id="MobiDB-lite"/>
    </source>
</evidence>